<dbReference type="Proteomes" id="UP000762676">
    <property type="component" value="Unassembled WGS sequence"/>
</dbReference>
<organism evidence="1 2">
    <name type="scientific">Elysia marginata</name>
    <dbReference type="NCBI Taxonomy" id="1093978"/>
    <lineage>
        <taxon>Eukaryota</taxon>
        <taxon>Metazoa</taxon>
        <taxon>Spiralia</taxon>
        <taxon>Lophotrochozoa</taxon>
        <taxon>Mollusca</taxon>
        <taxon>Gastropoda</taxon>
        <taxon>Heterobranchia</taxon>
        <taxon>Euthyneura</taxon>
        <taxon>Panpulmonata</taxon>
        <taxon>Sacoglossa</taxon>
        <taxon>Placobranchoidea</taxon>
        <taxon>Plakobranchidae</taxon>
        <taxon>Elysia</taxon>
    </lineage>
</organism>
<evidence type="ECO:0008006" key="3">
    <source>
        <dbReference type="Google" id="ProtNLM"/>
    </source>
</evidence>
<comment type="caution">
    <text evidence="1">The sequence shown here is derived from an EMBL/GenBank/DDBJ whole genome shotgun (WGS) entry which is preliminary data.</text>
</comment>
<evidence type="ECO:0000313" key="2">
    <source>
        <dbReference type="Proteomes" id="UP000762676"/>
    </source>
</evidence>
<dbReference type="AlphaFoldDB" id="A0AAV4I604"/>
<dbReference type="PANTHER" id="PTHR47027:SF27">
    <property type="entry name" value="REVERSE TRANSCRIPTASE DOMAIN-CONTAINING PROTEIN"/>
    <property type="match status" value="1"/>
</dbReference>
<reference evidence="1 2" key="1">
    <citation type="journal article" date="2021" name="Elife">
        <title>Chloroplast acquisition without the gene transfer in kleptoplastic sea slugs, Plakobranchus ocellatus.</title>
        <authorList>
            <person name="Maeda T."/>
            <person name="Takahashi S."/>
            <person name="Yoshida T."/>
            <person name="Shimamura S."/>
            <person name="Takaki Y."/>
            <person name="Nagai Y."/>
            <person name="Toyoda A."/>
            <person name="Suzuki Y."/>
            <person name="Arimoto A."/>
            <person name="Ishii H."/>
            <person name="Satoh N."/>
            <person name="Nishiyama T."/>
            <person name="Hasebe M."/>
            <person name="Maruyama T."/>
            <person name="Minagawa J."/>
            <person name="Obokata J."/>
            <person name="Shigenobu S."/>
        </authorList>
    </citation>
    <scope>NUCLEOTIDE SEQUENCE [LARGE SCALE GENOMIC DNA]</scope>
</reference>
<evidence type="ECO:0000313" key="1">
    <source>
        <dbReference type="EMBL" id="GFS04496.1"/>
    </source>
</evidence>
<dbReference type="EMBL" id="BMAT01006026">
    <property type="protein sequence ID" value="GFS04496.1"/>
    <property type="molecule type" value="Genomic_DNA"/>
</dbReference>
<protein>
    <recommendedName>
        <fullName evidence="3">Reverse transcriptase domain-containing protein</fullName>
    </recommendedName>
</protein>
<sequence>MSPASPRNLINRVCQLNLAVRQQLSDAENRHGILSNLLKPIGGLNTNSRGTVRTPDRKTEKFAIKAGVLQGDTLAQFLLIINFDYALWKSTGSKEVKLGVTLTSRKSAKVHSNKISDRNFAVDVCLLGKSIQQAQQLLSLVVTSSKGQNALKRATQILNLCPWVESTQQDLPVRTATGMAGTQQHEKASGSFKVSKDAKASLFRAGVELVLLYGCNTWTLAPTLE</sequence>
<accession>A0AAV4I604</accession>
<gene>
    <name evidence="1" type="ORF">ElyMa_002913500</name>
</gene>
<name>A0AAV4I604_9GAST</name>
<dbReference type="PANTHER" id="PTHR47027">
    <property type="entry name" value="REVERSE TRANSCRIPTASE DOMAIN-CONTAINING PROTEIN"/>
    <property type="match status" value="1"/>
</dbReference>
<keyword evidence="2" id="KW-1185">Reference proteome</keyword>
<proteinExistence type="predicted"/>